<dbReference type="SUPFAM" id="SSF52540">
    <property type="entry name" value="P-loop containing nucleoside triphosphate hydrolases"/>
    <property type="match status" value="1"/>
</dbReference>
<organism evidence="3 4">
    <name type="scientific">Actinomadura madurae</name>
    <dbReference type="NCBI Taxonomy" id="1993"/>
    <lineage>
        <taxon>Bacteria</taxon>
        <taxon>Bacillati</taxon>
        <taxon>Actinomycetota</taxon>
        <taxon>Actinomycetes</taxon>
        <taxon>Streptosporangiales</taxon>
        <taxon>Thermomonosporaceae</taxon>
        <taxon>Actinomadura</taxon>
    </lineage>
</organism>
<dbReference type="STRING" id="1993.SAMN04489713_104320"/>
<dbReference type="PANTHER" id="PTHR40396">
    <property type="entry name" value="ATPASE-LIKE PROTEIN"/>
    <property type="match status" value="1"/>
</dbReference>
<dbReference type="InterPro" id="IPR003959">
    <property type="entry name" value="ATPase_AAA_core"/>
</dbReference>
<dbReference type="PANTHER" id="PTHR40396:SF1">
    <property type="entry name" value="ATPASE AAA-TYPE CORE DOMAIN-CONTAINING PROTEIN"/>
    <property type="match status" value="1"/>
</dbReference>
<dbReference type="GO" id="GO:0016887">
    <property type="term" value="F:ATP hydrolysis activity"/>
    <property type="evidence" value="ECO:0007669"/>
    <property type="project" value="InterPro"/>
</dbReference>
<gene>
    <name evidence="3" type="ORF">SAMN04489713_104320</name>
</gene>
<dbReference type="PIRSF" id="PIRSF029347">
    <property type="entry name" value="RecF"/>
    <property type="match status" value="1"/>
</dbReference>
<dbReference type="RefSeq" id="WP_075021132.1">
    <property type="nucleotide sequence ID" value="NZ_FOVH01000004.1"/>
</dbReference>
<dbReference type="GO" id="GO:0005524">
    <property type="term" value="F:ATP binding"/>
    <property type="evidence" value="ECO:0007669"/>
    <property type="project" value="InterPro"/>
</dbReference>
<evidence type="ECO:0000313" key="4">
    <source>
        <dbReference type="Proteomes" id="UP000183413"/>
    </source>
</evidence>
<dbReference type="Pfam" id="PF13304">
    <property type="entry name" value="AAA_21"/>
    <property type="match status" value="1"/>
</dbReference>
<accession>A0A1I5EWI1</accession>
<dbReference type="EMBL" id="FOVH01000004">
    <property type="protein sequence ID" value="SFO15888.1"/>
    <property type="molecule type" value="Genomic_DNA"/>
</dbReference>
<proteinExistence type="predicted"/>
<evidence type="ECO:0000256" key="1">
    <source>
        <dbReference type="SAM" id="MobiDB-lite"/>
    </source>
</evidence>
<evidence type="ECO:0000259" key="2">
    <source>
        <dbReference type="Pfam" id="PF13304"/>
    </source>
</evidence>
<name>A0A1I5EWI1_9ACTN</name>
<sequence>MITRIEAYGYRCFSRLTIDLDRHHVIVGTNGSGKTTLLDVPVLLGDLVREQRVAGAFLHARPGRTPRAGAPLELLHRQEGDTISFAVEARLPADHVDRLASTSMARLGKPVPTHLRYEVRLDVSKRTIKVSDESMFLFTGDGNRPEPGTFPQGTRDDTPLPHDDWQAVIARERNGPTKFIPETTTRDTEIPPFRVPPERLSLDTIPADPTLFPAALWFAQFLREDVTFLAPHWDTLRRPAPPGGPDVLEPSGQNIPWLALALQENDPDRFAAWLAHLRVALPQVASVKVVEREEDSHAYFDVKHASGYGVTSTGLSEGTLRLLTLTLLPFLDETALPRLLMTEEPENGVHPRAIETVTQSLRSIGASQVWVSTHSPIVLAHTPKDEVLAARLNDDGGADVVPGERHPRLREWRGSLDMGTLFAAGVLS</sequence>
<dbReference type="InterPro" id="IPR027417">
    <property type="entry name" value="P-loop_NTPase"/>
</dbReference>
<feature type="domain" description="ATPase AAA-type core" evidence="2">
    <location>
        <begin position="285"/>
        <end position="379"/>
    </location>
</feature>
<evidence type="ECO:0000313" key="3">
    <source>
        <dbReference type="EMBL" id="SFO15888.1"/>
    </source>
</evidence>
<dbReference type="Gene3D" id="3.40.50.300">
    <property type="entry name" value="P-loop containing nucleotide triphosphate hydrolases"/>
    <property type="match status" value="2"/>
</dbReference>
<reference evidence="3 4" key="1">
    <citation type="submission" date="2016-10" db="EMBL/GenBank/DDBJ databases">
        <authorList>
            <person name="de Groot N.N."/>
        </authorList>
    </citation>
    <scope>NUCLEOTIDE SEQUENCE [LARGE SCALE GENOMIC DNA]</scope>
    <source>
        <strain evidence="3 4">DSM 43067</strain>
    </source>
</reference>
<dbReference type="NCBIfam" id="NF047739">
    <property type="entry name" value="antiphage_MADS3"/>
    <property type="match status" value="1"/>
</dbReference>
<dbReference type="InterPro" id="IPR014555">
    <property type="entry name" value="RecF-like"/>
</dbReference>
<dbReference type="AlphaFoldDB" id="A0A1I5EWI1"/>
<keyword evidence="4" id="KW-1185">Reference proteome</keyword>
<dbReference type="InParanoid" id="A0A1I5EWI1"/>
<protein>
    <submittedName>
        <fullName evidence="3">Predicted ATPase</fullName>
    </submittedName>
</protein>
<dbReference type="Proteomes" id="UP000183413">
    <property type="component" value="Unassembled WGS sequence"/>
</dbReference>
<feature type="region of interest" description="Disordered" evidence="1">
    <location>
        <begin position="138"/>
        <end position="160"/>
    </location>
</feature>